<evidence type="ECO:0008006" key="3">
    <source>
        <dbReference type="Google" id="ProtNLM"/>
    </source>
</evidence>
<dbReference type="InterPro" id="IPR016181">
    <property type="entry name" value="Acyl_CoA_acyltransferase"/>
</dbReference>
<accession>A0ABR4CSL5</accession>
<gene>
    <name evidence="1" type="ORF">VTL71DRAFT_11524</name>
</gene>
<comment type="caution">
    <text evidence="1">The sequence shown here is derived from an EMBL/GenBank/DDBJ whole genome shotgun (WGS) entry which is preliminary data.</text>
</comment>
<protein>
    <recommendedName>
        <fullName evidence="3">N-acetyltransferase domain-containing protein</fullName>
    </recommendedName>
</protein>
<dbReference type="SUPFAM" id="SSF55729">
    <property type="entry name" value="Acyl-CoA N-acyltransferases (Nat)"/>
    <property type="match status" value="1"/>
</dbReference>
<proteinExistence type="predicted"/>
<dbReference type="EMBL" id="JAZHXI010000004">
    <property type="protein sequence ID" value="KAL2072181.1"/>
    <property type="molecule type" value="Genomic_DNA"/>
</dbReference>
<evidence type="ECO:0000313" key="1">
    <source>
        <dbReference type="EMBL" id="KAL2072181.1"/>
    </source>
</evidence>
<dbReference type="Proteomes" id="UP001595075">
    <property type="component" value="Unassembled WGS sequence"/>
</dbReference>
<sequence>MLLTSLQTAKRLEEADQIFTTRLAKAVAQIHHSHATFTIPLSSGGVASVSLPSLGRTMNRIMGFGMRGPVSEVDLAIAEDMFAKNGVETLVCLCTHADSSARKVLAARGYVVEGFMNCYARELTDADLEVGGMGIEGVEISRIPEERLDEFPGWSAEGFRSSGGSEFLLDTLGRAAVLREDTRLYYAIVGGKVVSTSGTAFIQTSKGGVALFYIGSTVPEYCGRGIQAALMRFKLADARREGFEMAAVQALCGSGSSRNVERVGFRLAYTRVWFVKGVGGRRCGPKLA</sequence>
<reference evidence="1 2" key="1">
    <citation type="journal article" date="2024" name="Commun. Biol.">
        <title>Comparative genomic analysis of thermophilic fungi reveals convergent evolutionary adaptations and gene losses.</title>
        <authorList>
            <person name="Steindorff A.S."/>
            <person name="Aguilar-Pontes M.V."/>
            <person name="Robinson A.J."/>
            <person name="Andreopoulos B."/>
            <person name="LaButti K."/>
            <person name="Kuo A."/>
            <person name="Mondo S."/>
            <person name="Riley R."/>
            <person name="Otillar R."/>
            <person name="Haridas S."/>
            <person name="Lipzen A."/>
            <person name="Grimwood J."/>
            <person name="Schmutz J."/>
            <person name="Clum A."/>
            <person name="Reid I.D."/>
            <person name="Moisan M.C."/>
            <person name="Butler G."/>
            <person name="Nguyen T.T.M."/>
            <person name="Dewar K."/>
            <person name="Conant G."/>
            <person name="Drula E."/>
            <person name="Henrissat B."/>
            <person name="Hansel C."/>
            <person name="Singer S."/>
            <person name="Hutchinson M.I."/>
            <person name="de Vries R.P."/>
            <person name="Natvig D.O."/>
            <person name="Powell A.J."/>
            <person name="Tsang A."/>
            <person name="Grigoriev I.V."/>
        </authorList>
    </citation>
    <scope>NUCLEOTIDE SEQUENCE [LARGE SCALE GENOMIC DNA]</scope>
    <source>
        <strain evidence="1 2">CBS 494.80</strain>
    </source>
</reference>
<organism evidence="1 2">
    <name type="scientific">Oculimacula yallundae</name>
    <dbReference type="NCBI Taxonomy" id="86028"/>
    <lineage>
        <taxon>Eukaryota</taxon>
        <taxon>Fungi</taxon>
        <taxon>Dikarya</taxon>
        <taxon>Ascomycota</taxon>
        <taxon>Pezizomycotina</taxon>
        <taxon>Leotiomycetes</taxon>
        <taxon>Helotiales</taxon>
        <taxon>Ploettnerulaceae</taxon>
        <taxon>Oculimacula</taxon>
    </lineage>
</organism>
<dbReference type="Gene3D" id="3.40.630.30">
    <property type="match status" value="1"/>
</dbReference>
<name>A0ABR4CSL5_9HELO</name>
<keyword evidence="2" id="KW-1185">Reference proteome</keyword>
<evidence type="ECO:0000313" key="2">
    <source>
        <dbReference type="Proteomes" id="UP001595075"/>
    </source>
</evidence>